<dbReference type="Proteomes" id="UP001198495">
    <property type="component" value="Unassembled WGS sequence"/>
</dbReference>
<gene>
    <name evidence="1" type="ORF">LKD28_12910</name>
</gene>
<evidence type="ECO:0000313" key="1">
    <source>
        <dbReference type="EMBL" id="MCC2219909.1"/>
    </source>
</evidence>
<name>A0ABS8FT62_9FIRM</name>
<dbReference type="EMBL" id="JAJEQT010000012">
    <property type="protein sequence ID" value="MCC2219909.1"/>
    <property type="molecule type" value="Genomic_DNA"/>
</dbReference>
<accession>A0ABS8FT62</accession>
<protein>
    <submittedName>
        <fullName evidence="1">DNA-binding protein</fullName>
    </submittedName>
</protein>
<proteinExistence type="predicted"/>
<comment type="caution">
    <text evidence="1">The sequence shown here is derived from an EMBL/GenBank/DDBJ whole genome shotgun (WGS) entry which is preliminary data.</text>
</comment>
<reference evidence="1 2" key="1">
    <citation type="submission" date="2021-10" db="EMBL/GenBank/DDBJ databases">
        <title>Anaerobic single-cell dispensing facilitates the cultivation of human gut bacteria.</title>
        <authorList>
            <person name="Afrizal A."/>
        </authorList>
    </citation>
    <scope>NUCLEOTIDE SEQUENCE [LARGE SCALE GENOMIC DNA]</scope>
    <source>
        <strain evidence="1 2">CLA-AA-H212</strain>
    </source>
</reference>
<dbReference type="RefSeq" id="WP_227573589.1">
    <property type="nucleotide sequence ID" value="NZ_JAJEQT010000012.1"/>
</dbReference>
<keyword evidence="1" id="KW-0238">DNA-binding</keyword>
<keyword evidence="2" id="KW-1185">Reference proteome</keyword>
<sequence length="67" mass="7828">MNTTNTFITVPEIQEVLSVSESKAYRIVRKLNEELKQKGYMVIPGRVSRHYFIERFYGMNVEEGGNE</sequence>
<evidence type="ECO:0000313" key="2">
    <source>
        <dbReference type="Proteomes" id="UP001198495"/>
    </source>
</evidence>
<organism evidence="1 2">
    <name type="scientific">Coprococcus hominis</name>
    <name type="common">ex Arizal et al. 2022</name>
    <dbReference type="NCBI Taxonomy" id="2881262"/>
    <lineage>
        <taxon>Bacteria</taxon>
        <taxon>Bacillati</taxon>
        <taxon>Bacillota</taxon>
        <taxon>Clostridia</taxon>
        <taxon>Lachnospirales</taxon>
        <taxon>Lachnospiraceae</taxon>
        <taxon>Coprococcus</taxon>
    </lineage>
</organism>
<dbReference type="GO" id="GO:0003677">
    <property type="term" value="F:DNA binding"/>
    <property type="evidence" value="ECO:0007669"/>
    <property type="project" value="UniProtKB-KW"/>
</dbReference>